<protein>
    <submittedName>
        <fullName evidence="11">Na(+)-translocating NADH-quinone reductase subunit A</fullName>
    </submittedName>
</protein>
<accession>K1S660</accession>
<dbReference type="Pfam" id="PF24836">
    <property type="entry name" value="NQRA_2nd"/>
    <property type="match status" value="1"/>
</dbReference>
<dbReference type="InterPro" id="IPR056148">
    <property type="entry name" value="NQRA_2nd"/>
</dbReference>
<keyword evidence="6" id="KW-0830">Ubiquinone</keyword>
<dbReference type="InterPro" id="IPR022615">
    <property type="entry name" value="NqrA_C_domain"/>
</dbReference>
<keyword evidence="3" id="KW-0520">NAD</keyword>
<evidence type="ECO:0000256" key="3">
    <source>
        <dbReference type="ARBA" id="ARBA00023027"/>
    </source>
</evidence>
<dbReference type="AlphaFoldDB" id="K1S660"/>
<proteinExistence type="predicted"/>
<evidence type="ECO:0000256" key="2">
    <source>
        <dbReference type="ARBA" id="ARBA00022967"/>
    </source>
</evidence>
<feature type="non-terminal residue" evidence="11">
    <location>
        <position position="359"/>
    </location>
</feature>
<name>K1S660_9ZZZZ</name>
<keyword evidence="5" id="KW-0406">Ion transport</keyword>
<evidence type="ECO:0000259" key="10">
    <source>
        <dbReference type="Pfam" id="PF24836"/>
    </source>
</evidence>
<dbReference type="Pfam" id="PF05896">
    <property type="entry name" value="NQRA_N"/>
    <property type="match status" value="1"/>
</dbReference>
<dbReference type="NCBIfam" id="NF003761">
    <property type="entry name" value="PRK05352.1-4"/>
    <property type="match status" value="1"/>
</dbReference>
<keyword evidence="7" id="KW-0739">Sodium transport</keyword>
<keyword evidence="2" id="KW-1278">Translocase</keyword>
<evidence type="ECO:0000256" key="5">
    <source>
        <dbReference type="ARBA" id="ARBA00023065"/>
    </source>
</evidence>
<dbReference type="Pfam" id="PF11973">
    <property type="entry name" value="NQRA_SLBB"/>
    <property type="match status" value="1"/>
</dbReference>
<dbReference type="NCBIfam" id="TIGR01936">
    <property type="entry name" value="nqrA"/>
    <property type="match status" value="1"/>
</dbReference>
<dbReference type="PANTHER" id="PTHR37839">
    <property type="entry name" value="NA(+)-TRANSLOCATING NADH-QUINONE REDUCTASE SUBUNIT A"/>
    <property type="match status" value="1"/>
</dbReference>
<dbReference type="InterPro" id="IPR008703">
    <property type="entry name" value="NqrA"/>
</dbReference>
<dbReference type="InterPro" id="IPR056147">
    <property type="entry name" value="NQRA_N"/>
</dbReference>
<sequence>MSKIITLRKGLDINLAGKPQETLTEAPLSPEYALSPLDFEGVTPKLLVKVGDEVKAGTPLFFNKYNERVLFTSPVSGKVAAINRGEKRKVLSVTVTPDAVQRYEEFEKPDLKKASREQIVELLLRSGLWPMIVQRPYGIIADPNDTPKAVFISAFDSAPLAPDYNFVLRDEQRNLQAGIELMRRLTPGKVHLSVRAKAEGRMPELQGVELHTFAGKHPVGNVGVQIHHVDPINKGDIVWTVNIQDLAIIGRLVNEGRVDMHKTVAVTGSEIEKPAYVRIIAGARVDSVVKGNVKAQKEGDSIRFISGNVLTGTKTALDGFVGFYANQLTAIPEGDKYELLGWAMPRLKKFSVYARLLLV</sequence>
<evidence type="ECO:0000256" key="4">
    <source>
        <dbReference type="ARBA" id="ARBA00023053"/>
    </source>
</evidence>
<gene>
    <name evidence="11" type="ORF">LEA_16637</name>
</gene>
<reference evidence="11" key="1">
    <citation type="journal article" date="2013" name="Environ. Microbiol.">
        <title>Microbiota from the distal guts of lean and obese adolescents exhibit partial functional redundancy besides clear differences in community structure.</title>
        <authorList>
            <person name="Ferrer M."/>
            <person name="Ruiz A."/>
            <person name="Lanza F."/>
            <person name="Haange S.B."/>
            <person name="Oberbach A."/>
            <person name="Till H."/>
            <person name="Bargiela R."/>
            <person name="Campoy C."/>
            <person name="Segura M.T."/>
            <person name="Richter M."/>
            <person name="von Bergen M."/>
            <person name="Seifert J."/>
            <person name="Suarez A."/>
        </authorList>
    </citation>
    <scope>NUCLEOTIDE SEQUENCE</scope>
</reference>
<keyword evidence="4" id="KW-0915">Sodium</keyword>
<evidence type="ECO:0000256" key="6">
    <source>
        <dbReference type="ARBA" id="ARBA00023075"/>
    </source>
</evidence>
<feature type="domain" description="NqrA N-terminal barrel-sandwich hybrid" evidence="8">
    <location>
        <begin position="5"/>
        <end position="96"/>
    </location>
</feature>
<evidence type="ECO:0000259" key="8">
    <source>
        <dbReference type="Pfam" id="PF05896"/>
    </source>
</evidence>
<evidence type="ECO:0000259" key="9">
    <source>
        <dbReference type="Pfam" id="PF11973"/>
    </source>
</evidence>
<evidence type="ECO:0000256" key="1">
    <source>
        <dbReference type="ARBA" id="ARBA00022448"/>
    </source>
</evidence>
<keyword evidence="1" id="KW-0813">Transport</keyword>
<dbReference type="PANTHER" id="PTHR37839:SF1">
    <property type="entry name" value="NA(+)-TRANSLOCATING NADH-QUINONE REDUCTASE SUBUNIT A"/>
    <property type="match status" value="1"/>
</dbReference>
<evidence type="ECO:0000313" key="11">
    <source>
        <dbReference type="EMBL" id="EKC52928.1"/>
    </source>
</evidence>
<dbReference type="GO" id="GO:0016655">
    <property type="term" value="F:oxidoreductase activity, acting on NAD(P)H, quinone or similar compound as acceptor"/>
    <property type="evidence" value="ECO:0007669"/>
    <property type="project" value="InterPro"/>
</dbReference>
<organism evidence="11">
    <name type="scientific">human gut metagenome</name>
    <dbReference type="NCBI Taxonomy" id="408170"/>
    <lineage>
        <taxon>unclassified sequences</taxon>
        <taxon>metagenomes</taxon>
        <taxon>organismal metagenomes</taxon>
    </lineage>
</organism>
<comment type="caution">
    <text evidence="11">The sequence shown here is derived from an EMBL/GenBank/DDBJ whole genome shotgun (WGS) entry which is preliminary data.</text>
</comment>
<feature type="domain" description="NqrA second alpha/beta" evidence="10">
    <location>
        <begin position="115"/>
        <end position="258"/>
    </location>
</feature>
<dbReference type="GO" id="GO:0006814">
    <property type="term" value="P:sodium ion transport"/>
    <property type="evidence" value="ECO:0007669"/>
    <property type="project" value="UniProtKB-KW"/>
</dbReference>
<dbReference type="EMBL" id="AJWY01011376">
    <property type="protein sequence ID" value="EKC52928.1"/>
    <property type="molecule type" value="Genomic_DNA"/>
</dbReference>
<evidence type="ECO:0000256" key="7">
    <source>
        <dbReference type="ARBA" id="ARBA00023201"/>
    </source>
</evidence>
<feature type="domain" description="Na(+)-translocating NADH-quinone reductase subunit A C-terminal" evidence="9">
    <location>
        <begin position="263"/>
        <end position="315"/>
    </location>
</feature>